<protein>
    <submittedName>
        <fullName evidence="1">VP1 capsid protein</fullName>
    </submittedName>
</protein>
<accession>A0A0U1V5L1</accession>
<evidence type="ECO:0000313" key="1">
    <source>
        <dbReference type="EMBL" id="AIM49517.1"/>
    </source>
</evidence>
<feature type="non-terminal residue" evidence="1">
    <location>
        <position position="1"/>
    </location>
</feature>
<reference evidence="1" key="1">
    <citation type="submission" date="2014-05" db="EMBL/GenBank/DDBJ databases">
        <title>A survey on enteroviruses-carrying status among healthy population in Yunnan Province of China,2013.</title>
        <authorList>
            <person name="Xu W."/>
            <person name="Cun J.P."/>
            <person name="Yin J."/>
            <person name="Jiang L.L."/>
            <person name="Zhou X.F."/>
            <person name="Fu X.Q."/>
        </authorList>
    </citation>
    <scope>NUCLEOTIDE SEQUENCE</scope>
    <source>
        <strain evidence="1">114-2/YJ-2013</strain>
    </source>
</reference>
<proteinExistence type="predicted"/>
<organism evidence="1">
    <name type="scientific">Echovirus E25</name>
    <dbReference type="NCBI Taxonomy" id="45101"/>
    <lineage>
        <taxon>Viruses</taxon>
        <taxon>Riboviria</taxon>
        <taxon>Orthornavirae</taxon>
        <taxon>Pisuviricota</taxon>
        <taxon>Pisoniviricetes</taxon>
        <taxon>Picornavirales</taxon>
        <taxon>Picornaviridae</taxon>
        <taxon>Ensavirinae</taxon>
        <taxon>Enterovirus</taxon>
        <taxon>Enterovirus betacoxsackie</taxon>
        <taxon>Enterovirus B</taxon>
    </lineage>
</organism>
<sequence length="85" mass="9793">VVVSFQYDLVPFVRDSSGDEVNIMCIHIIAQARWSRHPRFDVFWFEIDTHCAVVRAKCVFIHVSEKQLSHVIQGGETVHTGLREV</sequence>
<dbReference type="EMBL" id="KJ933348">
    <property type="protein sequence ID" value="AIM49517.1"/>
    <property type="molecule type" value="Genomic_RNA"/>
</dbReference>
<name>A0A0U1V5L1_9ENTO</name>